<accession>A0ABQ7VLK0</accession>
<dbReference type="PANTHER" id="PTHR32108:SF9">
    <property type="entry name" value="REVERSE TRANSCRIPTASE RNASE H-LIKE DOMAIN-CONTAINING PROTEIN"/>
    <property type="match status" value="1"/>
</dbReference>
<gene>
    <name evidence="1" type="ORF">KY290_013403</name>
</gene>
<evidence type="ECO:0000313" key="2">
    <source>
        <dbReference type="Proteomes" id="UP000826656"/>
    </source>
</evidence>
<dbReference type="PANTHER" id="PTHR32108">
    <property type="entry name" value="DNA-DIRECTED RNA POLYMERASE SUBUNIT ALPHA"/>
    <property type="match status" value="1"/>
</dbReference>
<keyword evidence="2" id="KW-1185">Reference proteome</keyword>
<organism evidence="1 2">
    <name type="scientific">Solanum tuberosum</name>
    <name type="common">Potato</name>
    <dbReference type="NCBI Taxonomy" id="4113"/>
    <lineage>
        <taxon>Eukaryota</taxon>
        <taxon>Viridiplantae</taxon>
        <taxon>Streptophyta</taxon>
        <taxon>Embryophyta</taxon>
        <taxon>Tracheophyta</taxon>
        <taxon>Spermatophyta</taxon>
        <taxon>Magnoliopsida</taxon>
        <taxon>eudicotyledons</taxon>
        <taxon>Gunneridae</taxon>
        <taxon>Pentapetalae</taxon>
        <taxon>asterids</taxon>
        <taxon>lamiids</taxon>
        <taxon>Solanales</taxon>
        <taxon>Solanaceae</taxon>
        <taxon>Solanoideae</taxon>
        <taxon>Solaneae</taxon>
        <taxon>Solanum</taxon>
    </lineage>
</organism>
<dbReference type="Proteomes" id="UP000826656">
    <property type="component" value="Unassembled WGS sequence"/>
</dbReference>
<dbReference type="EMBL" id="JAIVGD010000011">
    <property type="protein sequence ID" value="KAH0769422.1"/>
    <property type="molecule type" value="Genomic_DNA"/>
</dbReference>
<sequence>MAQEFMDRFKFNTEAISDRFYLMRLEKNSTESFREYAMQWRADAAKVQPPTAESEMTSLFIQSQKDAMYYEKMISVVGQKFFEVVRMGEFIEEGIKTRRITNLAALQATSKAIQSDSIGGALKKKKDSVSAVMTI</sequence>
<proteinExistence type="predicted"/>
<evidence type="ECO:0008006" key="3">
    <source>
        <dbReference type="Google" id="ProtNLM"/>
    </source>
</evidence>
<reference evidence="1 2" key="1">
    <citation type="journal article" date="2021" name="bioRxiv">
        <title>Chromosome-scale and haplotype-resolved genome assembly of a tetraploid potato cultivar.</title>
        <authorList>
            <person name="Sun H."/>
            <person name="Jiao W.-B."/>
            <person name="Krause K."/>
            <person name="Campoy J.A."/>
            <person name="Goel M."/>
            <person name="Folz-Donahue K."/>
            <person name="Kukat C."/>
            <person name="Huettel B."/>
            <person name="Schneeberger K."/>
        </authorList>
    </citation>
    <scope>NUCLEOTIDE SEQUENCE [LARGE SCALE GENOMIC DNA]</scope>
    <source>
        <strain evidence="1">SolTubOtavaFocal</strain>
        <tissue evidence="1">Leaves</tissue>
    </source>
</reference>
<name>A0ABQ7VLK0_SOLTU</name>
<comment type="caution">
    <text evidence="1">The sequence shown here is derived from an EMBL/GenBank/DDBJ whole genome shotgun (WGS) entry which is preliminary data.</text>
</comment>
<protein>
    <recommendedName>
        <fullName evidence="3">Gag-pol polyprotein</fullName>
    </recommendedName>
</protein>
<evidence type="ECO:0000313" key="1">
    <source>
        <dbReference type="EMBL" id="KAH0769422.1"/>
    </source>
</evidence>